<feature type="transmembrane region" description="Helical" evidence="1">
    <location>
        <begin position="29"/>
        <end position="47"/>
    </location>
</feature>
<keyword evidence="1" id="KW-1133">Transmembrane helix</keyword>
<gene>
    <name evidence="2" type="ORF">IAA42_08550</name>
</gene>
<keyword evidence="1" id="KW-0812">Transmembrane</keyword>
<keyword evidence="1" id="KW-0472">Membrane</keyword>
<dbReference type="Proteomes" id="UP000824133">
    <property type="component" value="Unassembled WGS sequence"/>
</dbReference>
<dbReference type="EMBL" id="DXCP01000061">
    <property type="protein sequence ID" value="HIY80465.1"/>
    <property type="molecule type" value="Genomic_DNA"/>
</dbReference>
<evidence type="ECO:0000313" key="2">
    <source>
        <dbReference type="EMBL" id="HIY80465.1"/>
    </source>
</evidence>
<dbReference type="AlphaFoldDB" id="A0A9D1ZBR0"/>
<comment type="caution">
    <text evidence="2">The sequence shown here is derived from an EMBL/GenBank/DDBJ whole genome shotgun (WGS) entry which is preliminary data.</text>
</comment>
<evidence type="ECO:0000313" key="3">
    <source>
        <dbReference type="Proteomes" id="UP000824133"/>
    </source>
</evidence>
<proteinExistence type="predicted"/>
<feature type="transmembrane region" description="Helical" evidence="1">
    <location>
        <begin position="93"/>
        <end position="112"/>
    </location>
</feature>
<accession>A0A9D1ZBR0</accession>
<reference evidence="2" key="2">
    <citation type="submission" date="2021-04" db="EMBL/GenBank/DDBJ databases">
        <authorList>
            <person name="Gilroy R."/>
        </authorList>
    </citation>
    <scope>NUCLEOTIDE SEQUENCE</scope>
    <source>
        <strain evidence="2">ChiHjej10B9-743</strain>
    </source>
</reference>
<protein>
    <submittedName>
        <fullName evidence="2">Uncharacterized protein</fullName>
    </submittedName>
</protein>
<name>A0A9D1ZBR0_9ACTN</name>
<evidence type="ECO:0000256" key="1">
    <source>
        <dbReference type="SAM" id="Phobius"/>
    </source>
</evidence>
<reference evidence="2" key="1">
    <citation type="journal article" date="2021" name="PeerJ">
        <title>Extensive microbial diversity within the chicken gut microbiome revealed by metagenomics and culture.</title>
        <authorList>
            <person name="Gilroy R."/>
            <person name="Ravi A."/>
            <person name="Getino M."/>
            <person name="Pursley I."/>
            <person name="Horton D.L."/>
            <person name="Alikhan N.F."/>
            <person name="Baker D."/>
            <person name="Gharbi K."/>
            <person name="Hall N."/>
            <person name="Watson M."/>
            <person name="Adriaenssens E.M."/>
            <person name="Foster-Nyarko E."/>
            <person name="Jarju S."/>
            <person name="Secka A."/>
            <person name="Antonio M."/>
            <person name="Oren A."/>
            <person name="Chaudhuri R.R."/>
            <person name="La Ragione R."/>
            <person name="Hildebrand F."/>
            <person name="Pallen M.J."/>
        </authorList>
    </citation>
    <scope>NUCLEOTIDE SEQUENCE</scope>
    <source>
        <strain evidence="2">ChiHjej10B9-743</strain>
    </source>
</reference>
<sequence length="114" mass="12209">MGAALLLIFAAHLISLLAPQDGVAGALRIALDVAALACAAVLALCALPRLRSFMRERNLENAARAASYLEGRGANEPLPSDLLFRWLIPYWKLWLVALVAIAFIATTILVGTPE</sequence>
<organism evidence="2 3">
    <name type="scientific">Candidatus Olsenella excrementavium</name>
    <dbReference type="NCBI Taxonomy" id="2838709"/>
    <lineage>
        <taxon>Bacteria</taxon>
        <taxon>Bacillati</taxon>
        <taxon>Actinomycetota</taxon>
        <taxon>Coriobacteriia</taxon>
        <taxon>Coriobacteriales</taxon>
        <taxon>Atopobiaceae</taxon>
        <taxon>Olsenella</taxon>
    </lineage>
</organism>